<dbReference type="GO" id="GO:0003723">
    <property type="term" value="F:RNA binding"/>
    <property type="evidence" value="ECO:0007669"/>
    <property type="project" value="UniProtKB-KW"/>
</dbReference>
<feature type="domain" description="RDRP core" evidence="2">
    <location>
        <begin position="149"/>
        <end position="314"/>
    </location>
</feature>
<reference evidence="3 4" key="1">
    <citation type="submission" date="2019-05" db="EMBL/GenBank/DDBJ databases">
        <title>Emergence of the Ug99 lineage of the wheat stem rust pathogen through somatic hybridization.</title>
        <authorList>
            <person name="Li F."/>
            <person name="Upadhyaya N.M."/>
            <person name="Sperschneider J."/>
            <person name="Matny O."/>
            <person name="Nguyen-Phuc H."/>
            <person name="Mago R."/>
            <person name="Raley C."/>
            <person name="Miller M.E."/>
            <person name="Silverstein K.A.T."/>
            <person name="Henningsen E."/>
            <person name="Hirsch C.D."/>
            <person name="Visser B."/>
            <person name="Pretorius Z.A."/>
            <person name="Steffenson B.J."/>
            <person name="Schwessinger B."/>
            <person name="Dodds P.N."/>
            <person name="Figueroa M."/>
        </authorList>
    </citation>
    <scope>NUCLEOTIDE SEQUENCE [LARGE SCALE GENOMIC DNA]</scope>
    <source>
        <strain evidence="3 4">Ug99</strain>
    </source>
</reference>
<dbReference type="Proteomes" id="UP000325313">
    <property type="component" value="Unassembled WGS sequence"/>
</dbReference>
<organism evidence="3 4">
    <name type="scientific">Puccinia graminis f. sp. tritici</name>
    <dbReference type="NCBI Taxonomy" id="56615"/>
    <lineage>
        <taxon>Eukaryota</taxon>
        <taxon>Fungi</taxon>
        <taxon>Dikarya</taxon>
        <taxon>Basidiomycota</taxon>
        <taxon>Pucciniomycotina</taxon>
        <taxon>Pucciniomycetes</taxon>
        <taxon>Pucciniales</taxon>
        <taxon>Pucciniaceae</taxon>
        <taxon>Puccinia</taxon>
    </lineage>
</organism>
<dbReference type="PANTHER" id="PTHR23079:SF55">
    <property type="entry name" value="RNA-DIRECTED RNA POLYMERASE"/>
    <property type="match status" value="1"/>
</dbReference>
<dbReference type="GO" id="GO:0030422">
    <property type="term" value="P:siRNA processing"/>
    <property type="evidence" value="ECO:0007669"/>
    <property type="project" value="TreeGrafter"/>
</dbReference>
<keyword evidence="1" id="KW-0694">RNA-binding</keyword>
<dbReference type="EC" id="2.7.7.48" evidence="1"/>
<dbReference type="GO" id="GO:0031380">
    <property type="term" value="C:nuclear RNA-directed RNA polymerase complex"/>
    <property type="evidence" value="ECO:0007669"/>
    <property type="project" value="TreeGrafter"/>
</dbReference>
<name>A0A5B0LJD7_PUCGR</name>
<keyword evidence="1" id="KW-0548">Nucleotidyltransferase</keyword>
<dbReference type="InterPro" id="IPR007855">
    <property type="entry name" value="RDRP"/>
</dbReference>
<dbReference type="GO" id="GO:0003968">
    <property type="term" value="F:RNA-directed RNA polymerase activity"/>
    <property type="evidence" value="ECO:0007669"/>
    <property type="project" value="UniProtKB-KW"/>
</dbReference>
<accession>A0A5B0LJD7</accession>
<dbReference type="InterPro" id="IPR057596">
    <property type="entry name" value="RDRP_core"/>
</dbReference>
<proteinExistence type="inferred from homology"/>
<comment type="caution">
    <text evidence="3">The sequence shown here is derived from an EMBL/GenBank/DDBJ whole genome shotgun (WGS) entry which is preliminary data.</text>
</comment>
<dbReference type="PANTHER" id="PTHR23079">
    <property type="entry name" value="RNA-DEPENDENT RNA POLYMERASE"/>
    <property type="match status" value="1"/>
</dbReference>
<gene>
    <name evidence="3" type="ORF">PGTUg99_001732</name>
</gene>
<protein>
    <recommendedName>
        <fullName evidence="1">RNA-dependent RNA polymerase</fullName>
        <ecNumber evidence="1">2.7.7.48</ecNumber>
    </recommendedName>
</protein>
<dbReference type="EMBL" id="VDEP01000527">
    <property type="protein sequence ID" value="KAA1063748.1"/>
    <property type="molecule type" value="Genomic_DNA"/>
</dbReference>
<sequence>MAPRKANKNVEKKLTETVLLPNDERMLEGSPIPWSHLFELARFYQAFSAEEQAKIKLSSWVEAARKVANPAELPEQLFAAGSKRSGKIDRLARIAGPLKELFKRAQPKKTPEEEEEHTLADIQKLIGCSINLDLSKRTDNSPLAFIPRLNPPAFCKPNQLNRSYGAHRFIHLKLSDQLSSRLRPRASNRTALQKSFREFIHAPIRIGNRLFYFFLRKENCLWFVASEEPGWESTKVFINELLDLKINKDMTVAKWAARTSLLLSATQSSIDIDPEDIRRVPDLYSDSLVISKDLLSSVADTLGLSYLPSCIEGSIRNQAFVWRLGPPSKDEKIQLWEDQLGKASKHVFIKFRARPYEFHQKRFVLQEESFTILLDQCLSMGPRPPGKSEIMTDGAGIISRAAATRVCESLGRKYDTLPSAYQARIGFSKGLWVVPPEYSAHNITPWIEIRDSQWKAEPIEGYTFHFNLCRISRSVTSSSLGKQLLPVLSARGVQNKTVCSALEEHITSTISDLNSSDPLRLAEVLSRSGGLKQTRRAILDRISNVQHNPTAYRTYGNDPVAPNIDPEYGESWAFTTDGLHAMSLVPFHAEEQVISMLAAGFEPRNRYIVTKLRKIKEDKISNAIKFRVPIAQSTYLYVMPDPTGTLKEDEAFLQFSSFEDYQTGIKLSNLVCPAIVSRSPCVASIDARKINLVDNDILRDVYYDVLVCSIQGKTSLLSLLSGGDYDGDQVMVIWDPVLVQQFHNVDLDKHPRIVTDELFEPVQLGTVEECLLEAYENNPEEFVKTAQLIQAAGLFTPNDAGSYSIKHTMAEYLFGLDNPLTQKLGEVYVKCLDAPKAGTAICFYLFNHSSEQNFSNSLNVIFLKKKGTQLKAEADLLLKKEYEAALDKVTFPNGKKIIHFPVKSYPIPKYLSGDPKFSFNGAARAIRFEFGGKPHILDEILKMGYALLKTYKEELDSKDIVTHQERFHDRDEDLSQFFLERKRFYEFNRSEPGACEIWIGILRPLQRAIRNIASEWGKAIAEGANAHVRDKIWESEYGPGTGGSGKNSKHAYDVQKKYDELSYSKAFEYQPGPEEMELYKFDLDEFKLTIDLYLQGLGPTGYALLKASCLAMCCNPESFCPYDIAFREICHLKTLARQKKTHLTSTGETDMIDIRAPKSIVTTSYLTNVVKQGTLLGRSKPQAHSDPV</sequence>
<evidence type="ECO:0000313" key="3">
    <source>
        <dbReference type="EMBL" id="KAA1063748.1"/>
    </source>
</evidence>
<evidence type="ECO:0000256" key="1">
    <source>
        <dbReference type="RuleBase" id="RU363098"/>
    </source>
</evidence>
<evidence type="ECO:0000259" key="2">
    <source>
        <dbReference type="Pfam" id="PF05183"/>
    </source>
</evidence>
<comment type="catalytic activity">
    <reaction evidence="1">
        <text>RNA(n) + a ribonucleoside 5'-triphosphate = RNA(n+1) + diphosphate</text>
        <dbReference type="Rhea" id="RHEA:21248"/>
        <dbReference type="Rhea" id="RHEA-COMP:14527"/>
        <dbReference type="Rhea" id="RHEA-COMP:17342"/>
        <dbReference type="ChEBI" id="CHEBI:33019"/>
        <dbReference type="ChEBI" id="CHEBI:61557"/>
        <dbReference type="ChEBI" id="CHEBI:140395"/>
        <dbReference type="EC" id="2.7.7.48"/>
    </reaction>
</comment>
<keyword evidence="1" id="KW-0696">RNA-directed RNA polymerase</keyword>
<keyword evidence="1" id="KW-0808">Transferase</keyword>
<comment type="similarity">
    <text evidence="1">Belongs to the RdRP family.</text>
</comment>
<dbReference type="Pfam" id="PF05183">
    <property type="entry name" value="RdRP"/>
    <property type="match status" value="2"/>
</dbReference>
<evidence type="ECO:0000313" key="4">
    <source>
        <dbReference type="Proteomes" id="UP000325313"/>
    </source>
</evidence>
<feature type="domain" description="RDRP core" evidence="2">
    <location>
        <begin position="388"/>
        <end position="841"/>
    </location>
</feature>
<dbReference type="AlphaFoldDB" id="A0A5B0LJD7"/>